<evidence type="ECO:0000313" key="2">
    <source>
        <dbReference type="Proteomes" id="UP001333110"/>
    </source>
</evidence>
<organism evidence="1 2">
    <name type="scientific">Mycteria americana</name>
    <name type="common">Wood stork</name>
    <dbReference type="NCBI Taxonomy" id="33587"/>
    <lineage>
        <taxon>Eukaryota</taxon>
        <taxon>Metazoa</taxon>
        <taxon>Chordata</taxon>
        <taxon>Craniata</taxon>
        <taxon>Vertebrata</taxon>
        <taxon>Euteleostomi</taxon>
        <taxon>Archelosauria</taxon>
        <taxon>Archosauria</taxon>
        <taxon>Dinosauria</taxon>
        <taxon>Saurischia</taxon>
        <taxon>Theropoda</taxon>
        <taxon>Coelurosauria</taxon>
        <taxon>Aves</taxon>
        <taxon>Neognathae</taxon>
        <taxon>Neoaves</taxon>
        <taxon>Aequornithes</taxon>
        <taxon>Ciconiiformes</taxon>
        <taxon>Ciconiidae</taxon>
        <taxon>Mycteria</taxon>
    </lineage>
</organism>
<dbReference type="Proteomes" id="UP001333110">
    <property type="component" value="Unassembled WGS sequence"/>
</dbReference>
<gene>
    <name evidence="1" type="ORF">QYF61_006501</name>
</gene>
<sequence>MDILERVQQRVSKMMKGLEHLSYGERLRELGLFSLEKRRLRGDLTNAYKYLKGGCQEDGARLFSVVPSARTRGHGHTMKHRRFPLNIRKHFCTVRASKHRHRLPREIVESPSLEIFKGHLDAVLSNQLWVAHLSRGVGPDDLQPQPVCDSVKLHVFIEAAKSSRCPNDTRPVMGCLQPMSTQQEQRFHSCCHTTWGRQRQGGERTWRWFQETEAKGMSCLEIPGIHHHFLH</sequence>
<dbReference type="AlphaFoldDB" id="A0AAN7NF74"/>
<reference evidence="1 2" key="1">
    <citation type="journal article" date="2023" name="J. Hered.">
        <title>Chromosome-level genome of the wood stork (Mycteria americana) provides insight into avian chromosome evolution.</title>
        <authorList>
            <person name="Flamio R. Jr."/>
            <person name="Ramstad K.M."/>
        </authorList>
    </citation>
    <scope>NUCLEOTIDE SEQUENCE [LARGE SCALE GENOMIC DNA]</scope>
    <source>
        <strain evidence="1">JAX WOST 10</strain>
    </source>
</reference>
<accession>A0AAN7NF74</accession>
<name>A0AAN7NF74_MYCAM</name>
<dbReference type="EMBL" id="JAUNZN010000003">
    <property type="protein sequence ID" value="KAK4823779.1"/>
    <property type="molecule type" value="Genomic_DNA"/>
</dbReference>
<keyword evidence="2" id="KW-1185">Reference proteome</keyword>
<proteinExistence type="predicted"/>
<comment type="caution">
    <text evidence="1">The sequence shown here is derived from an EMBL/GenBank/DDBJ whole genome shotgun (WGS) entry which is preliminary data.</text>
</comment>
<protein>
    <submittedName>
        <fullName evidence="1">Uncharacterized protein</fullName>
    </submittedName>
</protein>
<evidence type="ECO:0000313" key="1">
    <source>
        <dbReference type="EMBL" id="KAK4823779.1"/>
    </source>
</evidence>